<feature type="transmembrane region" description="Helical" evidence="1">
    <location>
        <begin position="891"/>
        <end position="912"/>
    </location>
</feature>
<proteinExistence type="predicted"/>
<evidence type="ECO:0000256" key="1">
    <source>
        <dbReference type="SAM" id="Phobius"/>
    </source>
</evidence>
<sequence length="1032" mass="113784">MIHYFASHPTAANLLMIIFIFLGLLTIRDLRRETFPDFAPTEVQITAEYPGATAEDVESAVCQRIEEALDDVTDIYEIRSEARENQGRIVVEMRDGGDMVQFLNDVKTSVEAIDDFPDKMEKPVVKQLGKTDLVVSVAITGPMSVPHLKAFCEQVKDRLLRTELISRVKVLGFSDHQIRIEIPAVTLMQLGLSVSNVADTIARQSVDLPSGIVETKDADLLIRFADERRSVPEFEDLIVVSGDTGAEIRLGDIATITDRFELDEEKIMFNGKRAGILQISKTKTEDALRIMDAVETFLKQERKMAPPGVSFIITQNVSEVVRDRLNMLAINGIQGLGLVFLTMWLFFSFRFSFWVSMGLPISFLGALFFMEMIGFSLNLFTMVGLLLAVGLLMDDAIVISENVATQLKKGKTPLAAVVDGVTEVKAGVISSFLTTLFIFGSLAVFIEGDIGKVMWVMPVVLILTLSVSLVEAFCILPNHLAHSLKGIKEDAPTRFRQRFDTFIEWIREKILGRIVDWAVSWRYLFIGLVLSIFLISVGMLAGGFLKMQAFPEIDGDVLQARILLPQGTPLSRTEIVVNRVVKALEKVDEDLTPMQPGKMPLVENVNVQFNYNVDSFESGPHVATVSADLLSAEKRNARIDDVATRWRKEVGNVPDVINITYKEPVIGPGGLAIDIRLKGDDLDRLKQASLELMDWLNSYEGVLDLNDDLRPGKPEIRVALKSGAMALGVDAATIANQLRSAFHGQKAGDIQVGSESYEVDVRLAPFDQNSLGDLEGFHITAQSGKEIPMGSVATLEEGRGYGRILRINSVRTVTIQGDVDTLITNAAEIIEETKTLFLPELQKRYPDIAFTLEGQAKESRKTGRSMGKALLVGIFAVFVLLSFQFKSYIEPLVVIAAIPLAFIGVIWGHIIMGLELSMPSIMGFVSLAGVVVNDSILLVEFIKLRFKEGKDISEAAQTASRQRFRAVLLTSLTTIMGLLPLLAERSLQAQILIPMATSLVFGLLASTVMVLVVIPALYTIFSDFGLTSAANK</sequence>
<dbReference type="GO" id="GO:0042910">
    <property type="term" value="F:xenobiotic transmembrane transporter activity"/>
    <property type="evidence" value="ECO:0007669"/>
    <property type="project" value="TreeGrafter"/>
</dbReference>
<dbReference type="SUPFAM" id="SSF82866">
    <property type="entry name" value="Multidrug efflux transporter AcrB transmembrane domain"/>
    <property type="match status" value="2"/>
</dbReference>
<feature type="transmembrane region" description="Helical" evidence="1">
    <location>
        <begin position="995"/>
        <end position="1018"/>
    </location>
</feature>
<dbReference type="InterPro" id="IPR001036">
    <property type="entry name" value="Acrflvin-R"/>
</dbReference>
<feature type="transmembrane region" description="Helical" evidence="1">
    <location>
        <begin position="453"/>
        <end position="476"/>
    </location>
</feature>
<feature type="transmembrane region" description="Helical" evidence="1">
    <location>
        <begin position="328"/>
        <end position="347"/>
    </location>
</feature>
<feature type="transmembrane region" description="Helical" evidence="1">
    <location>
        <begin position="377"/>
        <end position="399"/>
    </location>
</feature>
<dbReference type="SUPFAM" id="SSF82693">
    <property type="entry name" value="Multidrug efflux transporter AcrB pore domain, PN1, PN2, PC1 and PC2 subdomains"/>
    <property type="match status" value="3"/>
</dbReference>
<dbReference type="Pfam" id="PF00873">
    <property type="entry name" value="ACR_tran"/>
    <property type="match status" value="1"/>
</dbReference>
<comment type="caution">
    <text evidence="2">The sequence shown here is derived from an EMBL/GenBank/DDBJ whole genome shotgun (WGS) entry which is preliminary data.</text>
</comment>
<feature type="transmembrane region" description="Helical" evidence="1">
    <location>
        <begin position="426"/>
        <end position="446"/>
    </location>
</feature>
<dbReference type="Gene3D" id="3.30.70.1440">
    <property type="entry name" value="Multidrug efflux transporter AcrB pore domain"/>
    <property type="match status" value="1"/>
</dbReference>
<gene>
    <name evidence="2" type="ORF">H8E19_18420</name>
</gene>
<name>A0A8J6N4A9_9DELT</name>
<keyword evidence="1" id="KW-1133">Transmembrane helix</keyword>
<dbReference type="InterPro" id="IPR027463">
    <property type="entry name" value="AcrB_DN_DC_subdom"/>
</dbReference>
<dbReference type="PANTHER" id="PTHR32063:SF33">
    <property type="entry name" value="RND SUPERFAMILY EFFLUX PUMP PERMEASE COMPONENT"/>
    <property type="match status" value="1"/>
</dbReference>
<feature type="transmembrane region" description="Helical" evidence="1">
    <location>
        <begin position="964"/>
        <end position="983"/>
    </location>
</feature>
<evidence type="ECO:0000313" key="3">
    <source>
        <dbReference type="Proteomes" id="UP000650524"/>
    </source>
</evidence>
<dbReference type="Gene3D" id="1.20.1640.10">
    <property type="entry name" value="Multidrug efflux transporter AcrB transmembrane domain"/>
    <property type="match status" value="2"/>
</dbReference>
<keyword evidence="1" id="KW-0472">Membrane</keyword>
<feature type="transmembrane region" description="Helical" evidence="1">
    <location>
        <begin position="869"/>
        <end position="885"/>
    </location>
</feature>
<keyword evidence="1" id="KW-0812">Transmembrane</keyword>
<dbReference type="SUPFAM" id="SSF82714">
    <property type="entry name" value="Multidrug efflux transporter AcrB TolC docking domain, DN and DC subdomains"/>
    <property type="match status" value="2"/>
</dbReference>
<feature type="transmembrane region" description="Helical" evidence="1">
    <location>
        <begin position="6"/>
        <end position="27"/>
    </location>
</feature>
<dbReference type="AlphaFoldDB" id="A0A8J6N4A9"/>
<dbReference type="Gene3D" id="3.30.70.1430">
    <property type="entry name" value="Multidrug efflux transporter AcrB pore domain"/>
    <property type="match status" value="2"/>
</dbReference>
<feature type="transmembrane region" description="Helical" evidence="1">
    <location>
        <begin position="523"/>
        <end position="545"/>
    </location>
</feature>
<dbReference type="EMBL" id="JACNJD010000380">
    <property type="protein sequence ID" value="MBC8179384.1"/>
    <property type="molecule type" value="Genomic_DNA"/>
</dbReference>
<feature type="transmembrane region" description="Helical" evidence="1">
    <location>
        <begin position="924"/>
        <end position="944"/>
    </location>
</feature>
<dbReference type="Gene3D" id="3.30.2090.10">
    <property type="entry name" value="Multidrug efflux transporter AcrB TolC docking domain, DN and DC subdomains"/>
    <property type="match status" value="2"/>
</dbReference>
<dbReference type="Proteomes" id="UP000650524">
    <property type="component" value="Unassembled WGS sequence"/>
</dbReference>
<reference evidence="2 3" key="1">
    <citation type="submission" date="2020-08" db="EMBL/GenBank/DDBJ databases">
        <title>Bridging the membrane lipid divide: bacteria of the FCB group superphylum have the potential to synthesize archaeal ether lipids.</title>
        <authorList>
            <person name="Villanueva L."/>
            <person name="Von Meijenfeldt F.A.B."/>
            <person name="Westbye A.B."/>
            <person name="Yadav S."/>
            <person name="Hopmans E.C."/>
            <person name="Dutilh B.E."/>
            <person name="Sinninghe Damste J.S."/>
        </authorList>
    </citation>
    <scope>NUCLEOTIDE SEQUENCE [LARGE SCALE GENOMIC DNA]</scope>
    <source>
        <strain evidence="2">NIOZ-UU27</strain>
    </source>
</reference>
<dbReference type="PANTHER" id="PTHR32063">
    <property type="match status" value="1"/>
</dbReference>
<dbReference type="GO" id="GO:0005886">
    <property type="term" value="C:plasma membrane"/>
    <property type="evidence" value="ECO:0007669"/>
    <property type="project" value="TreeGrafter"/>
</dbReference>
<protein>
    <submittedName>
        <fullName evidence="2">Efflux RND transporter permease subunit</fullName>
    </submittedName>
</protein>
<accession>A0A8J6N4A9</accession>
<organism evidence="2 3">
    <name type="scientific">Candidatus Desulfacyla euxinica</name>
    <dbReference type="NCBI Taxonomy" id="2841693"/>
    <lineage>
        <taxon>Bacteria</taxon>
        <taxon>Deltaproteobacteria</taxon>
        <taxon>Candidatus Desulfacyla</taxon>
    </lineage>
</organism>
<dbReference type="PRINTS" id="PR00702">
    <property type="entry name" value="ACRIFLAVINRP"/>
</dbReference>
<dbReference type="Gene3D" id="3.30.70.1320">
    <property type="entry name" value="Multidrug efflux transporter AcrB pore domain like"/>
    <property type="match status" value="1"/>
</dbReference>
<evidence type="ECO:0000313" key="2">
    <source>
        <dbReference type="EMBL" id="MBC8179384.1"/>
    </source>
</evidence>